<organism evidence="1 2">
    <name type="scientific">Scortum barcoo</name>
    <name type="common">barcoo grunter</name>
    <dbReference type="NCBI Taxonomy" id="214431"/>
    <lineage>
        <taxon>Eukaryota</taxon>
        <taxon>Metazoa</taxon>
        <taxon>Chordata</taxon>
        <taxon>Craniata</taxon>
        <taxon>Vertebrata</taxon>
        <taxon>Euteleostomi</taxon>
        <taxon>Actinopterygii</taxon>
        <taxon>Neopterygii</taxon>
        <taxon>Teleostei</taxon>
        <taxon>Neoteleostei</taxon>
        <taxon>Acanthomorphata</taxon>
        <taxon>Eupercaria</taxon>
        <taxon>Centrarchiformes</taxon>
        <taxon>Terapontoidei</taxon>
        <taxon>Terapontidae</taxon>
        <taxon>Scortum</taxon>
    </lineage>
</organism>
<dbReference type="EMBL" id="CM041536">
    <property type="protein sequence ID" value="KAI3371164.1"/>
    <property type="molecule type" value="Genomic_DNA"/>
</dbReference>
<keyword evidence="2" id="KW-1185">Reference proteome</keyword>
<comment type="caution">
    <text evidence="1">The sequence shown here is derived from an EMBL/GenBank/DDBJ whole genome shotgun (WGS) entry which is preliminary data.</text>
</comment>
<accession>A0ACB8WTN5</accession>
<protein>
    <submittedName>
        <fullName evidence="1">Uncharacterized protein</fullName>
    </submittedName>
</protein>
<reference evidence="1" key="1">
    <citation type="submission" date="2022-04" db="EMBL/GenBank/DDBJ databases">
        <title>Jade perch genome.</title>
        <authorList>
            <person name="Chao B."/>
        </authorList>
    </citation>
    <scope>NUCLEOTIDE SEQUENCE</scope>
    <source>
        <strain evidence="1">CB-2022</strain>
    </source>
</reference>
<gene>
    <name evidence="1" type="ORF">L3Q82_023795</name>
</gene>
<proteinExistence type="predicted"/>
<sequence>MPRFTVHIRDEWLTVPCRDTSNTIRFLGHEALKRYMKNKPDNGGLTSVKDRRFVVRRCQGLGLLDADDTIEDVLEDNDFVELVVYGITTGFGKFARTVIPVSKLKELQENLVRSHSAGVGNPLSPERTRMLLALRINVLAKGHSGVSLETLHAMIQAFNASCLSFVPEKGTVGASGDLAPLSHLALGLMGEGRMWSPKSGWADAKYVLEAHGLKPISLKPKEGLALINGTQMITSLGAEAVERAQAIAQQADIIAALTLEVLKGTTKAFDSDIHMLRPHPGQIEVAQRFRSLLDSDHHPSQIAESHRFCDRVQDAYTMRCCPQVHGVVNDTINFVQNIINTEINSATDNPMVFAERGETISGGNFHGEYPAKALDFLTIAVHELASISERRIERLCNPSLSELPAFLVNDGGLNSGFMIAHCTAAALVSENKVLCHPSSVDSLSTSAATEDHVSMGGWAARKALRVVEHVEQVLAIELLAACQGIEFLRPLRTTTPLEKVYELVRSVVKPWIKDRFMSPDIEAVHRLLLDQKASAKSSQHKHYSSPQFSTFKWFMAFGAIFIIKKHNNSFRMSLWTLLVIIPVCASSPLSAETSKAKGPAVESRCSGRACNPRMGNLAQGRVLSTQSVCGSNSSEPYCFYKQAAANREPSCVPAKCSKCNSAVPSQAHPPSAMIDSSFRYPDTWWQSAEGVQEETLQLDLETQFLLTHLILVFRSPRPAAMVLERSQDRGRTWRALRYFARDCEGAFGLAEGSQVGESGATCTSKYSGAFPCTRGEVIYRALSPWHSVDPYGAAAQDQLMITNLRVRLLQRQSCPCQAKHTDAAVLPTDHYAIYDFIVKGSCLCNGHADHCLPARGYKPSQQKPNNMVHGKCVCRHNTAGDHCERCAPLYNDQPWQAANGIIGTPHECQKCKCNGHAQSCHFSRGLWLASGRRSGGVCDDCRDNTEGWHCQNCKKGFFRDPSRPKTAPDSCKPCSCHPVGSLLSGGSTLCNPSSGECTCKPGVGGPRCDSCMLGYWGLHEYGCRPCDCTGDCDPYTGDCISGSDVEVFYTATGHMGHSSNNSEMALFRVEELFSALHHSEKCECVEVTLASPKLFCAAEYDYVLVVRVMSAHDRGSHAEVEVKVKKVLRQNPRMKIQRGSVSLYPESWTIQGCTCPILNPGSEYVVAGHEDWKTGRLMVNTKSLVKPWKPNLGRKILHILRKDCSYW</sequence>
<evidence type="ECO:0000313" key="2">
    <source>
        <dbReference type="Proteomes" id="UP000831701"/>
    </source>
</evidence>
<evidence type="ECO:0000313" key="1">
    <source>
        <dbReference type="EMBL" id="KAI3371164.1"/>
    </source>
</evidence>
<dbReference type="Proteomes" id="UP000831701">
    <property type="component" value="Chromosome 6"/>
</dbReference>
<name>A0ACB8WTN5_9TELE</name>